<reference evidence="3 4" key="1">
    <citation type="submission" date="2023-11" db="EMBL/GenBank/DDBJ databases">
        <title>An acidophilic fungus is an integral part of prey digestion in a carnivorous sundew plant.</title>
        <authorList>
            <person name="Tsai I.J."/>
        </authorList>
    </citation>
    <scope>NUCLEOTIDE SEQUENCE [LARGE SCALE GENOMIC DNA]</scope>
    <source>
        <strain evidence="3">169a</strain>
    </source>
</reference>
<accession>A0AAQ3M2K5</accession>
<dbReference type="Pfam" id="PF05821">
    <property type="entry name" value="NDUF_B8"/>
    <property type="match status" value="1"/>
</dbReference>
<dbReference type="AlphaFoldDB" id="A0AAQ3M2K5"/>
<dbReference type="Proteomes" id="UP001303373">
    <property type="component" value="Chromosome 4"/>
</dbReference>
<dbReference type="PANTHER" id="PTHR12840">
    <property type="entry name" value="NADH-UBIQUINONE OXIDOREDUCTASE ASHI SUBUNIT"/>
    <property type="match status" value="1"/>
</dbReference>
<dbReference type="GO" id="GO:0005739">
    <property type="term" value="C:mitochondrion"/>
    <property type="evidence" value="ECO:0007669"/>
    <property type="project" value="InterPro"/>
</dbReference>
<evidence type="ECO:0000313" key="3">
    <source>
        <dbReference type="EMBL" id="WPH00627.1"/>
    </source>
</evidence>
<evidence type="ECO:0000256" key="1">
    <source>
        <dbReference type="SAM" id="MobiDB-lite"/>
    </source>
</evidence>
<keyword evidence="2" id="KW-0812">Transmembrane</keyword>
<sequence length="185" mass="20327">MASLRSALRLAPRASYVRPTATSRFLPVVQRSHASGLIKRADEPVIVEASGYAAPGEDDPNMNGNYPDPNEISALPVKRQHRDPYGPWWDPQERRNYGEPIHEDNDIMGIFSTEDYRHFTPAWGGVLSAVFVGTVGLLCGTVYMYYPDKPSSPRTFPGGLEAELGGKAAPRAKITENDTEALPGR</sequence>
<keyword evidence="2" id="KW-1133">Transmembrane helix</keyword>
<keyword evidence="4" id="KW-1185">Reference proteome</keyword>
<feature type="transmembrane region" description="Helical" evidence="2">
    <location>
        <begin position="122"/>
        <end position="146"/>
    </location>
</feature>
<proteinExistence type="predicted"/>
<evidence type="ECO:0000256" key="2">
    <source>
        <dbReference type="SAM" id="Phobius"/>
    </source>
</evidence>
<dbReference type="EMBL" id="CP138583">
    <property type="protein sequence ID" value="WPH00627.1"/>
    <property type="molecule type" value="Genomic_DNA"/>
</dbReference>
<dbReference type="InterPro" id="IPR008699">
    <property type="entry name" value="NDUFB8"/>
</dbReference>
<name>A0AAQ3M2K5_9PEZI</name>
<protein>
    <submittedName>
        <fullName evidence="3">Uncharacterized protein</fullName>
    </submittedName>
</protein>
<evidence type="ECO:0000313" key="4">
    <source>
        <dbReference type="Proteomes" id="UP001303373"/>
    </source>
</evidence>
<organism evidence="3 4">
    <name type="scientific">Acrodontium crateriforme</name>
    <dbReference type="NCBI Taxonomy" id="150365"/>
    <lineage>
        <taxon>Eukaryota</taxon>
        <taxon>Fungi</taxon>
        <taxon>Dikarya</taxon>
        <taxon>Ascomycota</taxon>
        <taxon>Pezizomycotina</taxon>
        <taxon>Dothideomycetes</taxon>
        <taxon>Dothideomycetidae</taxon>
        <taxon>Mycosphaerellales</taxon>
        <taxon>Teratosphaeriaceae</taxon>
        <taxon>Acrodontium</taxon>
    </lineage>
</organism>
<dbReference type="PANTHER" id="PTHR12840:SF1">
    <property type="entry name" value="NADH DEHYDROGENASE [UBIQUINONE] 1 BETA SUBCOMPLEX SUBUNIT 8, MITOCHONDRIAL"/>
    <property type="match status" value="1"/>
</dbReference>
<keyword evidence="2" id="KW-0472">Membrane</keyword>
<feature type="region of interest" description="Disordered" evidence="1">
    <location>
        <begin position="158"/>
        <end position="185"/>
    </location>
</feature>
<gene>
    <name evidence="3" type="ORF">R9X50_00345700</name>
</gene>
<feature type="compositionally biased region" description="Low complexity" evidence="1">
    <location>
        <begin position="158"/>
        <end position="169"/>
    </location>
</feature>